<evidence type="ECO:0000313" key="2">
    <source>
        <dbReference type="Proteomes" id="UP001151760"/>
    </source>
</evidence>
<evidence type="ECO:0008006" key="3">
    <source>
        <dbReference type="Google" id="ProtNLM"/>
    </source>
</evidence>
<dbReference type="Proteomes" id="UP001151760">
    <property type="component" value="Unassembled WGS sequence"/>
</dbReference>
<organism evidence="1 2">
    <name type="scientific">Tanacetum coccineum</name>
    <dbReference type="NCBI Taxonomy" id="301880"/>
    <lineage>
        <taxon>Eukaryota</taxon>
        <taxon>Viridiplantae</taxon>
        <taxon>Streptophyta</taxon>
        <taxon>Embryophyta</taxon>
        <taxon>Tracheophyta</taxon>
        <taxon>Spermatophyta</taxon>
        <taxon>Magnoliopsida</taxon>
        <taxon>eudicotyledons</taxon>
        <taxon>Gunneridae</taxon>
        <taxon>Pentapetalae</taxon>
        <taxon>asterids</taxon>
        <taxon>campanulids</taxon>
        <taxon>Asterales</taxon>
        <taxon>Asteraceae</taxon>
        <taxon>Asteroideae</taxon>
        <taxon>Anthemideae</taxon>
        <taxon>Anthemidinae</taxon>
        <taxon>Tanacetum</taxon>
    </lineage>
</organism>
<reference evidence="1" key="1">
    <citation type="journal article" date="2022" name="Int. J. Mol. Sci.">
        <title>Draft Genome of Tanacetum Coccineum: Genomic Comparison of Closely Related Tanacetum-Family Plants.</title>
        <authorList>
            <person name="Yamashiro T."/>
            <person name="Shiraishi A."/>
            <person name="Nakayama K."/>
            <person name="Satake H."/>
        </authorList>
    </citation>
    <scope>NUCLEOTIDE SEQUENCE</scope>
</reference>
<reference evidence="1" key="2">
    <citation type="submission" date="2022-01" db="EMBL/GenBank/DDBJ databases">
        <authorList>
            <person name="Yamashiro T."/>
            <person name="Shiraishi A."/>
            <person name="Satake H."/>
            <person name="Nakayama K."/>
        </authorList>
    </citation>
    <scope>NUCLEOTIDE SEQUENCE</scope>
</reference>
<keyword evidence="2" id="KW-1185">Reference proteome</keyword>
<dbReference type="EMBL" id="BQNB010008561">
    <property type="protein sequence ID" value="GJS51087.1"/>
    <property type="molecule type" value="Genomic_DNA"/>
</dbReference>
<sequence length="179" mass="20374">MPPEENGENMILERGVKDTPSPLAHECITDVMNCKTPYFKGTEGVFELTQWFERMETVFRISNCTVENQIKFVTCTLLGSALTWWNAHVRTVGHDVAYAMTWTNLKKMMTDKMFLEESDKIEKYVGGLPDMIHGSVMASKPKAMQDSIEFAAELMDKKINTLAKSQAENKRKLDNNNQA</sequence>
<comment type="caution">
    <text evidence="1">The sequence shown here is derived from an EMBL/GenBank/DDBJ whole genome shotgun (WGS) entry which is preliminary data.</text>
</comment>
<proteinExistence type="predicted"/>
<evidence type="ECO:0000313" key="1">
    <source>
        <dbReference type="EMBL" id="GJS51087.1"/>
    </source>
</evidence>
<gene>
    <name evidence="1" type="ORF">Tco_0624449</name>
</gene>
<protein>
    <recommendedName>
        <fullName evidence="3">Retrotransposon gag domain-containing protein</fullName>
    </recommendedName>
</protein>
<name>A0ABQ4WE20_9ASTR</name>
<accession>A0ABQ4WE20</accession>